<proteinExistence type="predicted"/>
<gene>
    <name evidence="2" type="ORF">RRG08_067321</name>
</gene>
<sequence>MPYPRGYLSQYQVRSLKGIPQHKKAGPPNLARQVRGTRARPAAPEEERVEKDNSSLEHNTPPAEAVQEDEEADNSSLEYHTAPEEEDEDDIFHTPASSITTVAPSTRSSSKVPPTQAPKDILNVPYNIDNASTSTSAHHIEKRDTMAGGKRAAASNSSGLDDAPPAKAAKTDAEPAEATSAHTHHHDLGALGSGIDSHGFSEYTSPEGQHFTTYRKTYSKTYRMYCNFDGDTKCVVNTSAGHHDCTVRAQTQLGQHATQHQHSTAHRKKCLASNVLAVLMQCSRHHSSTCVETWLLKC</sequence>
<dbReference type="AlphaFoldDB" id="A0AAE0YER7"/>
<reference evidence="2" key="1">
    <citation type="journal article" date="2023" name="G3 (Bethesda)">
        <title>A reference genome for the long-term kleptoplast-retaining sea slug Elysia crispata morphotype clarki.</title>
        <authorList>
            <person name="Eastman K.E."/>
            <person name="Pendleton A.L."/>
            <person name="Shaikh M.A."/>
            <person name="Suttiyut T."/>
            <person name="Ogas R."/>
            <person name="Tomko P."/>
            <person name="Gavelis G."/>
            <person name="Widhalm J.R."/>
            <person name="Wisecaver J.H."/>
        </authorList>
    </citation>
    <scope>NUCLEOTIDE SEQUENCE</scope>
    <source>
        <strain evidence="2">ECLA1</strain>
    </source>
</reference>
<feature type="compositionally biased region" description="Polar residues" evidence="1">
    <location>
        <begin position="95"/>
        <end position="113"/>
    </location>
</feature>
<evidence type="ECO:0000313" key="3">
    <source>
        <dbReference type="Proteomes" id="UP001283361"/>
    </source>
</evidence>
<feature type="compositionally biased region" description="Basic and acidic residues" evidence="1">
    <location>
        <begin position="43"/>
        <end position="55"/>
    </location>
</feature>
<comment type="caution">
    <text evidence="2">The sequence shown here is derived from an EMBL/GenBank/DDBJ whole genome shotgun (WGS) entry which is preliminary data.</text>
</comment>
<evidence type="ECO:0000313" key="2">
    <source>
        <dbReference type="EMBL" id="KAK3741491.1"/>
    </source>
</evidence>
<protein>
    <submittedName>
        <fullName evidence="2">Uncharacterized protein</fullName>
    </submittedName>
</protein>
<evidence type="ECO:0000256" key="1">
    <source>
        <dbReference type="SAM" id="MobiDB-lite"/>
    </source>
</evidence>
<dbReference type="Proteomes" id="UP001283361">
    <property type="component" value="Unassembled WGS sequence"/>
</dbReference>
<name>A0AAE0YER7_9GAST</name>
<keyword evidence="3" id="KW-1185">Reference proteome</keyword>
<feature type="region of interest" description="Disordered" evidence="1">
    <location>
        <begin position="17"/>
        <end position="122"/>
    </location>
</feature>
<dbReference type="EMBL" id="JAWDGP010006417">
    <property type="protein sequence ID" value="KAK3741491.1"/>
    <property type="molecule type" value="Genomic_DNA"/>
</dbReference>
<feature type="region of interest" description="Disordered" evidence="1">
    <location>
        <begin position="135"/>
        <end position="193"/>
    </location>
</feature>
<accession>A0AAE0YER7</accession>
<organism evidence="2 3">
    <name type="scientific">Elysia crispata</name>
    <name type="common">lettuce slug</name>
    <dbReference type="NCBI Taxonomy" id="231223"/>
    <lineage>
        <taxon>Eukaryota</taxon>
        <taxon>Metazoa</taxon>
        <taxon>Spiralia</taxon>
        <taxon>Lophotrochozoa</taxon>
        <taxon>Mollusca</taxon>
        <taxon>Gastropoda</taxon>
        <taxon>Heterobranchia</taxon>
        <taxon>Euthyneura</taxon>
        <taxon>Panpulmonata</taxon>
        <taxon>Sacoglossa</taxon>
        <taxon>Placobranchoidea</taxon>
        <taxon>Plakobranchidae</taxon>
        <taxon>Elysia</taxon>
    </lineage>
</organism>